<reference evidence="6 7" key="1">
    <citation type="submission" date="2023-10" db="EMBL/GenBank/DDBJ databases">
        <title>Screening of Alkalihalobacillus lindianensis BZ-TG-R113 and Its Alleviation of Salt Stress on Rapeseed Growth.</title>
        <authorList>
            <person name="Zhao B."/>
            <person name="Guo T."/>
        </authorList>
    </citation>
    <scope>NUCLEOTIDE SEQUENCE [LARGE SCALE GENOMIC DNA]</scope>
    <source>
        <strain evidence="6 7">BZ-TG-R113</strain>
    </source>
</reference>
<feature type="transmembrane region" description="Helical" evidence="5">
    <location>
        <begin position="12"/>
        <end position="35"/>
    </location>
</feature>
<feature type="non-terminal residue" evidence="6">
    <location>
        <position position="77"/>
    </location>
</feature>
<evidence type="ECO:0000256" key="5">
    <source>
        <dbReference type="SAM" id="Phobius"/>
    </source>
</evidence>
<evidence type="ECO:0000313" key="7">
    <source>
        <dbReference type="Proteomes" id="UP001287282"/>
    </source>
</evidence>
<comment type="caution">
    <text evidence="6">The sequence shown here is derived from an EMBL/GenBank/DDBJ whole genome shotgun (WGS) entry which is preliminary data.</text>
</comment>
<evidence type="ECO:0000256" key="1">
    <source>
        <dbReference type="ARBA" id="ARBA00004141"/>
    </source>
</evidence>
<keyword evidence="3 5" id="KW-1133">Transmembrane helix</keyword>
<organism evidence="6 7">
    <name type="scientific">Alkalihalophilus lindianensis</name>
    <dbReference type="NCBI Taxonomy" id="1630542"/>
    <lineage>
        <taxon>Bacteria</taxon>
        <taxon>Bacillati</taxon>
        <taxon>Bacillota</taxon>
        <taxon>Bacilli</taxon>
        <taxon>Bacillales</taxon>
        <taxon>Bacillaceae</taxon>
        <taxon>Alkalihalophilus</taxon>
    </lineage>
</organism>
<dbReference type="EMBL" id="JAWJBA010000220">
    <property type="protein sequence ID" value="MDV2687030.1"/>
    <property type="molecule type" value="Genomic_DNA"/>
</dbReference>
<sequence length="77" mass="8673">MKKRKALSGLTIVKILLYIFFGLFLLLPLFSVFLVSFTGQPMNILGALTNSNIMSSTIEKLKGFSLEHYKEIFTNKG</sequence>
<accession>A0ABU3XGL1</accession>
<evidence type="ECO:0000256" key="2">
    <source>
        <dbReference type="ARBA" id="ARBA00022692"/>
    </source>
</evidence>
<dbReference type="InterPro" id="IPR035906">
    <property type="entry name" value="MetI-like_sf"/>
</dbReference>
<gene>
    <name evidence="6" type="ORF">RYX56_22020</name>
</gene>
<keyword evidence="4 5" id="KW-0472">Membrane</keyword>
<protein>
    <submittedName>
        <fullName evidence="6">Iron ABC transporter permease</fullName>
    </submittedName>
</protein>
<dbReference type="SUPFAM" id="SSF161098">
    <property type="entry name" value="MetI-like"/>
    <property type="match status" value="1"/>
</dbReference>
<keyword evidence="7" id="KW-1185">Reference proteome</keyword>
<name>A0ABU3XGL1_9BACI</name>
<dbReference type="Gene3D" id="1.10.3720.10">
    <property type="entry name" value="MetI-like"/>
    <property type="match status" value="1"/>
</dbReference>
<keyword evidence="2 5" id="KW-0812">Transmembrane</keyword>
<proteinExistence type="predicted"/>
<evidence type="ECO:0000256" key="4">
    <source>
        <dbReference type="ARBA" id="ARBA00023136"/>
    </source>
</evidence>
<comment type="subcellular location">
    <subcellularLocation>
        <location evidence="1">Membrane</location>
        <topology evidence="1">Multi-pass membrane protein</topology>
    </subcellularLocation>
</comment>
<evidence type="ECO:0000256" key="3">
    <source>
        <dbReference type="ARBA" id="ARBA00022989"/>
    </source>
</evidence>
<dbReference type="Proteomes" id="UP001287282">
    <property type="component" value="Unassembled WGS sequence"/>
</dbReference>
<evidence type="ECO:0000313" key="6">
    <source>
        <dbReference type="EMBL" id="MDV2687030.1"/>
    </source>
</evidence>